<dbReference type="RefSeq" id="XP_013894421.1">
    <property type="nucleotide sequence ID" value="XM_014038967.1"/>
</dbReference>
<dbReference type="KEGG" id="mng:MNEG_12562"/>
<sequence>MGAFSSITSPLGCGSPLFNTFINSVAWSAGDIAPGQTVSVPFPGFTAAAVPGLTDIWVAINYLCGVVEPTIANNQKLLSFTV</sequence>
<reference evidence="1 2" key="1">
    <citation type="journal article" date="2013" name="BMC Genomics">
        <title>Reconstruction of the lipid metabolism for the microalga Monoraphidium neglectum from its genome sequence reveals characteristics suitable for biofuel production.</title>
        <authorList>
            <person name="Bogen C."/>
            <person name="Al-Dilaimi A."/>
            <person name="Albersmeier A."/>
            <person name="Wichmann J."/>
            <person name="Grundmann M."/>
            <person name="Rupp O."/>
            <person name="Lauersen K.J."/>
            <person name="Blifernez-Klassen O."/>
            <person name="Kalinowski J."/>
            <person name="Goesmann A."/>
            <person name="Mussgnug J.H."/>
            <person name="Kruse O."/>
        </authorList>
    </citation>
    <scope>NUCLEOTIDE SEQUENCE [LARGE SCALE GENOMIC DNA]</scope>
    <source>
        <strain evidence="1 2">SAG 48.87</strain>
    </source>
</reference>
<proteinExistence type="predicted"/>
<dbReference type="AlphaFoldDB" id="A0A0D2M1S2"/>
<accession>A0A0D2M1S2</accession>
<keyword evidence="2" id="KW-1185">Reference proteome</keyword>
<name>A0A0D2M1S2_9CHLO</name>
<dbReference type="Proteomes" id="UP000054498">
    <property type="component" value="Unassembled WGS sequence"/>
</dbReference>
<protein>
    <submittedName>
        <fullName evidence="1">Uncharacterized protein</fullName>
    </submittedName>
</protein>
<organism evidence="1 2">
    <name type="scientific">Monoraphidium neglectum</name>
    <dbReference type="NCBI Taxonomy" id="145388"/>
    <lineage>
        <taxon>Eukaryota</taxon>
        <taxon>Viridiplantae</taxon>
        <taxon>Chlorophyta</taxon>
        <taxon>core chlorophytes</taxon>
        <taxon>Chlorophyceae</taxon>
        <taxon>CS clade</taxon>
        <taxon>Sphaeropleales</taxon>
        <taxon>Selenastraceae</taxon>
        <taxon>Monoraphidium</taxon>
    </lineage>
</organism>
<dbReference type="EMBL" id="KK103526">
    <property type="protein sequence ID" value="KIY95401.1"/>
    <property type="molecule type" value="Genomic_DNA"/>
</dbReference>
<evidence type="ECO:0000313" key="2">
    <source>
        <dbReference type="Proteomes" id="UP000054498"/>
    </source>
</evidence>
<dbReference type="GeneID" id="25729937"/>
<gene>
    <name evidence="1" type="ORF">MNEG_12562</name>
</gene>
<evidence type="ECO:0000313" key="1">
    <source>
        <dbReference type="EMBL" id="KIY95401.1"/>
    </source>
</evidence>